<comment type="catalytic activity">
    <reaction evidence="5 6">
        <text>D-glucosamine 6-phosphate + acetyl-CoA = N-acetyl-D-glucosamine 6-phosphate + CoA + H(+)</text>
        <dbReference type="Rhea" id="RHEA:10292"/>
        <dbReference type="ChEBI" id="CHEBI:15378"/>
        <dbReference type="ChEBI" id="CHEBI:57287"/>
        <dbReference type="ChEBI" id="CHEBI:57288"/>
        <dbReference type="ChEBI" id="CHEBI:57513"/>
        <dbReference type="ChEBI" id="CHEBI:58725"/>
        <dbReference type="EC" id="2.3.1.4"/>
    </reaction>
</comment>
<sequence>MRNAVGEDYHVRPLAADDFIRSYFGLLSSLSTAPPLAPSVFTALFNALKASIDTYYIVVVVEKATDQIVASGTLIVERKFIHAAGLAGHIEDIVVSPNAQGRGLGVTLVTGLREMATRLNCYKVILDCKDPKVGFYEKCGFDLRGRQMAFYANPEDAKPKAPAPPLESPPDVHNGSPARTEDALTERDDATAVPDTQSVADTLETESTGSGVTYHFPTGTTPDGVSR</sequence>
<dbReference type="InterPro" id="IPR039143">
    <property type="entry name" value="GNPNAT1-like"/>
</dbReference>
<dbReference type="InterPro" id="IPR016181">
    <property type="entry name" value="Acyl_CoA_acyltransferase"/>
</dbReference>
<dbReference type="PANTHER" id="PTHR13355">
    <property type="entry name" value="GLUCOSAMINE 6-PHOSPHATE N-ACETYLTRANSFERASE"/>
    <property type="match status" value="1"/>
</dbReference>
<gene>
    <name evidence="9" type="ORF">VHUM_02855</name>
</gene>
<dbReference type="GO" id="GO:0004343">
    <property type="term" value="F:glucosamine 6-phosphate N-acetyltransferase activity"/>
    <property type="evidence" value="ECO:0007669"/>
    <property type="project" value="UniProtKB-UniRule"/>
</dbReference>
<evidence type="ECO:0000256" key="1">
    <source>
        <dbReference type="ARBA" id="ARBA00004832"/>
    </source>
</evidence>
<dbReference type="EMBL" id="QKWK01000007">
    <property type="protein sequence ID" value="TXT08727.1"/>
    <property type="molecule type" value="Genomic_DNA"/>
</dbReference>
<dbReference type="FunFam" id="3.40.630.30:FF:000105">
    <property type="entry name" value="Glucosamine 6-phosphate N-acetyltransferase"/>
    <property type="match status" value="1"/>
</dbReference>
<dbReference type="AlphaFoldDB" id="A0A7D8ZLL4"/>
<keyword evidence="10" id="KW-1185">Reference proteome</keyword>
<evidence type="ECO:0000256" key="5">
    <source>
        <dbReference type="ARBA" id="ARBA00048964"/>
    </source>
</evidence>
<dbReference type="SUPFAM" id="SSF55729">
    <property type="entry name" value="Acyl-CoA N-acyltransferases (Nat)"/>
    <property type="match status" value="1"/>
</dbReference>
<comment type="caution">
    <text evidence="9">The sequence shown here is derived from an EMBL/GenBank/DDBJ whole genome shotgun (WGS) entry which is preliminary data.</text>
</comment>
<dbReference type="OrthoDB" id="10039976at2759"/>
<evidence type="ECO:0000313" key="10">
    <source>
        <dbReference type="Proteomes" id="UP000473826"/>
    </source>
</evidence>
<feature type="compositionally biased region" description="Basic and acidic residues" evidence="7">
    <location>
        <begin position="179"/>
        <end position="190"/>
    </location>
</feature>
<comment type="pathway">
    <text evidence="1 6">Nucleotide-sugar biosynthesis; UDP-N-acetyl-alpha-D-glucosamine biosynthesis; N-acetyl-alpha-D-glucosamine 1-phosphate from alpha-D-glucosamine 6-phosphate (route I): step 1/2.</text>
</comment>
<evidence type="ECO:0000256" key="3">
    <source>
        <dbReference type="ARBA" id="ARBA00022679"/>
    </source>
</evidence>
<comment type="similarity">
    <text evidence="2 6">Belongs to the acetyltransferase family. GNA1 subfamily.</text>
</comment>
<feature type="compositionally biased region" description="Polar residues" evidence="7">
    <location>
        <begin position="218"/>
        <end position="227"/>
    </location>
</feature>
<evidence type="ECO:0000313" key="9">
    <source>
        <dbReference type="EMBL" id="TXT08727.1"/>
    </source>
</evidence>
<proteinExistence type="inferred from homology"/>
<evidence type="ECO:0000256" key="4">
    <source>
        <dbReference type="ARBA" id="ARBA00023315"/>
    </source>
</evidence>
<feature type="compositionally biased region" description="Polar residues" evidence="7">
    <location>
        <begin position="194"/>
        <end position="211"/>
    </location>
</feature>
<dbReference type="PROSITE" id="PS51186">
    <property type="entry name" value="GNAT"/>
    <property type="match status" value="1"/>
</dbReference>
<feature type="domain" description="N-acetyltransferase" evidence="8">
    <location>
        <begin position="9"/>
        <end position="165"/>
    </location>
</feature>
<dbReference type="Gene3D" id="3.40.630.30">
    <property type="match status" value="1"/>
</dbReference>
<accession>A0A7D8ZLL4</accession>
<dbReference type="UniPathway" id="UPA00113">
    <property type="reaction ID" value="UER00529"/>
</dbReference>
<name>A0A7D8ZLL4_VANHU</name>
<dbReference type="InterPro" id="IPR000182">
    <property type="entry name" value="GNAT_dom"/>
</dbReference>
<evidence type="ECO:0000256" key="7">
    <source>
        <dbReference type="SAM" id="MobiDB-lite"/>
    </source>
</evidence>
<keyword evidence="4 6" id="KW-0012">Acyltransferase</keyword>
<dbReference type="EC" id="2.3.1.4" evidence="6"/>
<dbReference type="Pfam" id="PF00583">
    <property type="entry name" value="Acetyltransf_1"/>
    <property type="match status" value="1"/>
</dbReference>
<keyword evidence="3 6" id="KW-0808">Transferase</keyword>
<feature type="region of interest" description="Disordered" evidence="7">
    <location>
        <begin position="155"/>
        <end position="227"/>
    </location>
</feature>
<dbReference type="GO" id="GO:0006048">
    <property type="term" value="P:UDP-N-acetylglucosamine biosynthetic process"/>
    <property type="evidence" value="ECO:0007669"/>
    <property type="project" value="UniProtKB-UniRule"/>
</dbReference>
<evidence type="ECO:0000256" key="2">
    <source>
        <dbReference type="ARBA" id="ARBA00006048"/>
    </source>
</evidence>
<dbReference type="CDD" id="cd04301">
    <property type="entry name" value="NAT_SF"/>
    <property type="match status" value="1"/>
</dbReference>
<reference evidence="9 10" key="1">
    <citation type="journal article" date="2019" name="PLoS Genet.">
        <title>Convergent evolution of linked mating-type loci in basidiomycete fungi.</title>
        <authorList>
            <person name="Sun S."/>
            <person name="Coelho M.A."/>
            <person name="Heitman J."/>
            <person name="Nowrousian M."/>
        </authorList>
    </citation>
    <scope>NUCLEOTIDE SEQUENCE [LARGE SCALE GENOMIC DNA]</scope>
    <source>
        <strain evidence="9 10">CBS 4282</strain>
    </source>
</reference>
<dbReference type="PANTHER" id="PTHR13355:SF11">
    <property type="entry name" value="GLUCOSAMINE 6-PHOSPHATE N-ACETYLTRANSFERASE"/>
    <property type="match status" value="1"/>
</dbReference>
<evidence type="ECO:0000259" key="8">
    <source>
        <dbReference type="PROSITE" id="PS51186"/>
    </source>
</evidence>
<organism evidence="9 10">
    <name type="scientific">Vanrija humicola</name>
    <name type="common">Yeast</name>
    <name type="synonym">Cryptococcus humicola</name>
    <dbReference type="NCBI Taxonomy" id="5417"/>
    <lineage>
        <taxon>Eukaryota</taxon>
        <taxon>Fungi</taxon>
        <taxon>Dikarya</taxon>
        <taxon>Basidiomycota</taxon>
        <taxon>Agaricomycotina</taxon>
        <taxon>Tremellomycetes</taxon>
        <taxon>Trichosporonales</taxon>
        <taxon>Trichosporonaceae</taxon>
        <taxon>Vanrija</taxon>
    </lineage>
</organism>
<evidence type="ECO:0000256" key="6">
    <source>
        <dbReference type="RuleBase" id="RU365086"/>
    </source>
</evidence>
<dbReference type="Proteomes" id="UP000473826">
    <property type="component" value="Unassembled WGS sequence"/>
</dbReference>
<protein>
    <recommendedName>
        <fullName evidence="6">Glucosamine 6-phosphate N-acetyltransferase</fullName>
        <ecNumber evidence="6">2.3.1.4</ecNumber>
    </recommendedName>
</protein>